<dbReference type="OrthoDB" id="3557174at2759"/>
<evidence type="ECO:0000313" key="2">
    <source>
        <dbReference type="Proteomes" id="UP000235786"/>
    </source>
</evidence>
<dbReference type="Proteomes" id="UP000235786">
    <property type="component" value="Unassembled WGS sequence"/>
</dbReference>
<accession>A0A2J6RLY8</accession>
<dbReference type="AlphaFoldDB" id="A0A2J6RLY8"/>
<dbReference type="STRING" id="1149755.A0A2J6RLY8"/>
<reference evidence="1 2" key="1">
    <citation type="submission" date="2016-04" db="EMBL/GenBank/DDBJ databases">
        <title>A degradative enzymes factory behind the ericoid mycorrhizal symbiosis.</title>
        <authorList>
            <consortium name="DOE Joint Genome Institute"/>
            <person name="Martino E."/>
            <person name="Morin E."/>
            <person name="Grelet G."/>
            <person name="Kuo A."/>
            <person name="Kohler A."/>
            <person name="Daghino S."/>
            <person name="Barry K."/>
            <person name="Choi C."/>
            <person name="Cichocki N."/>
            <person name="Clum A."/>
            <person name="Copeland A."/>
            <person name="Hainaut M."/>
            <person name="Haridas S."/>
            <person name="Labutti K."/>
            <person name="Lindquist E."/>
            <person name="Lipzen A."/>
            <person name="Khouja H.-R."/>
            <person name="Murat C."/>
            <person name="Ohm R."/>
            <person name="Olson A."/>
            <person name="Spatafora J."/>
            <person name="Veneault-Fourrey C."/>
            <person name="Henrissat B."/>
            <person name="Grigoriev I."/>
            <person name="Martin F."/>
            <person name="Perotto S."/>
        </authorList>
    </citation>
    <scope>NUCLEOTIDE SEQUENCE [LARGE SCALE GENOMIC DNA]</scope>
    <source>
        <strain evidence="1 2">F</strain>
    </source>
</reference>
<protein>
    <submittedName>
        <fullName evidence="1">Uncharacterized protein</fullName>
    </submittedName>
</protein>
<dbReference type="EMBL" id="KZ613946">
    <property type="protein sequence ID" value="PMD39535.1"/>
    <property type="molecule type" value="Genomic_DNA"/>
</dbReference>
<proteinExistence type="predicted"/>
<sequence length="91" mass="10455">MGLLVQQYKEEGSKILIKLGERHANERVAIVDALNQKRAEMVSVYSEAKEIVVDAVKDLKENSTAQFEREWRKRQDAIREEIAAGRKISEL</sequence>
<organism evidence="1 2">
    <name type="scientific">Hyaloscypha variabilis (strain UAMH 11265 / GT02V1 / F)</name>
    <name type="common">Meliniomyces variabilis</name>
    <dbReference type="NCBI Taxonomy" id="1149755"/>
    <lineage>
        <taxon>Eukaryota</taxon>
        <taxon>Fungi</taxon>
        <taxon>Dikarya</taxon>
        <taxon>Ascomycota</taxon>
        <taxon>Pezizomycotina</taxon>
        <taxon>Leotiomycetes</taxon>
        <taxon>Helotiales</taxon>
        <taxon>Hyaloscyphaceae</taxon>
        <taxon>Hyaloscypha</taxon>
        <taxon>Hyaloscypha variabilis</taxon>
    </lineage>
</organism>
<gene>
    <name evidence="1" type="ORF">L207DRAFT_512579</name>
</gene>
<evidence type="ECO:0000313" key="1">
    <source>
        <dbReference type="EMBL" id="PMD39535.1"/>
    </source>
</evidence>
<name>A0A2J6RLY8_HYAVF</name>
<keyword evidence="2" id="KW-1185">Reference proteome</keyword>